<dbReference type="InterPro" id="IPR036644">
    <property type="entry name" value="FTR_bsu_sf"/>
</dbReference>
<evidence type="ECO:0000313" key="20">
    <source>
        <dbReference type="Proteomes" id="UP001295423"/>
    </source>
</evidence>
<dbReference type="PANTHER" id="PTHR35113">
    <property type="entry name" value="FERREDOXIN-THIOREDOXIN REDUCTASE CATALYTIC CHAIN, CHLOROPLASTIC"/>
    <property type="match status" value="1"/>
</dbReference>
<evidence type="ECO:0000256" key="11">
    <source>
        <dbReference type="ARBA" id="ARBA00023284"/>
    </source>
</evidence>
<protein>
    <recommendedName>
        <fullName evidence="4 15">Ferredoxin-thioredoxin reductase, catalytic chain</fullName>
        <shortName evidence="15">FTR-C</shortName>
        <ecNumber evidence="3 15">1.8.7.2</ecNumber>
    </recommendedName>
    <alternativeName>
        <fullName evidence="13 15">Ferredoxin-thioredoxin reductase subunit B</fullName>
    </alternativeName>
</protein>
<dbReference type="FunFam" id="3.90.460.10:FF:000001">
    <property type="entry name" value="Ferredoxin-thioredoxin reductase, catalytic chain"/>
    <property type="match status" value="1"/>
</dbReference>
<evidence type="ECO:0000256" key="10">
    <source>
        <dbReference type="ARBA" id="ARBA00023157"/>
    </source>
</evidence>
<keyword evidence="8 15" id="KW-0408">Iron</keyword>
<comment type="cofactor">
    <cofactor evidence="15 17">
        <name>[4Fe-4S] cluster</name>
        <dbReference type="ChEBI" id="CHEBI:49883"/>
    </cofactor>
    <text evidence="15 17">Binds 1 [4Fe-4S] cluster.</text>
</comment>
<dbReference type="InterPro" id="IPR024707">
    <property type="entry name" value="FTR_bsu_Cyanobacter"/>
</dbReference>
<dbReference type="GO" id="GO:0051539">
    <property type="term" value="F:4 iron, 4 sulfur cluster binding"/>
    <property type="evidence" value="ECO:0007669"/>
    <property type="project" value="UniProtKB-KW"/>
</dbReference>
<dbReference type="InterPro" id="IPR004209">
    <property type="entry name" value="FTR_bsu"/>
</dbReference>
<dbReference type="EMBL" id="CAKOGP040002103">
    <property type="protein sequence ID" value="CAJ1962332.1"/>
    <property type="molecule type" value="Genomic_DNA"/>
</dbReference>
<evidence type="ECO:0000256" key="8">
    <source>
        <dbReference type="ARBA" id="ARBA00023004"/>
    </source>
</evidence>
<organism evidence="19 20">
    <name type="scientific">Cylindrotheca closterium</name>
    <dbReference type="NCBI Taxonomy" id="2856"/>
    <lineage>
        <taxon>Eukaryota</taxon>
        <taxon>Sar</taxon>
        <taxon>Stramenopiles</taxon>
        <taxon>Ochrophyta</taxon>
        <taxon>Bacillariophyta</taxon>
        <taxon>Bacillariophyceae</taxon>
        <taxon>Bacillariophycidae</taxon>
        <taxon>Bacillariales</taxon>
        <taxon>Bacillariaceae</taxon>
        <taxon>Cylindrotheca</taxon>
    </lineage>
</organism>
<keyword evidence="11" id="KW-0676">Redox-active center</keyword>
<dbReference type="SUPFAM" id="SSF57662">
    <property type="entry name" value="Ferredoxin thioredoxin reductase (FTR), catalytic beta chain"/>
    <property type="match status" value="1"/>
</dbReference>
<sequence>MVLGNKADGMTEEEYDAAIDKATGAMSKFTSTYTKRSETTLCTDKAVAAAVIKGLAKHKVELGKPLCPCRFYENKEEEAKKGYWNCPCVPMREDKICQCCLFLTPDHPFAGEDQEISKEEVLELASKIKKD</sequence>
<evidence type="ECO:0000256" key="4">
    <source>
        <dbReference type="ARBA" id="ARBA00021195"/>
    </source>
</evidence>
<comment type="similarity">
    <text evidence="2 15">Belongs to the ferredoxin thioredoxin reductase beta subunit family.</text>
</comment>
<evidence type="ECO:0000256" key="12">
    <source>
        <dbReference type="ARBA" id="ARBA00026011"/>
    </source>
</evidence>
<evidence type="ECO:0000256" key="7">
    <source>
        <dbReference type="ARBA" id="ARBA00023002"/>
    </source>
</evidence>
<feature type="disulfide bond" description="Redox-active" evidence="18">
    <location>
        <begin position="69"/>
        <end position="99"/>
    </location>
</feature>
<dbReference type="AlphaFoldDB" id="A0AAD2G485"/>
<evidence type="ECO:0000256" key="14">
    <source>
        <dbReference type="ARBA" id="ARBA00048150"/>
    </source>
</evidence>
<reference evidence="19" key="1">
    <citation type="submission" date="2023-08" db="EMBL/GenBank/DDBJ databases">
        <authorList>
            <person name="Audoor S."/>
            <person name="Bilcke G."/>
        </authorList>
    </citation>
    <scope>NUCLEOTIDE SEQUENCE</scope>
</reference>
<keyword evidence="5 15" id="KW-0004">4Fe-4S</keyword>
<accession>A0AAD2G485</accession>
<evidence type="ECO:0000256" key="5">
    <source>
        <dbReference type="ARBA" id="ARBA00022485"/>
    </source>
</evidence>
<evidence type="ECO:0000256" key="2">
    <source>
        <dbReference type="ARBA" id="ARBA00007941"/>
    </source>
</evidence>
<proteinExistence type="inferred from homology"/>
<feature type="active site" description="Nucleophile" evidence="16">
    <location>
        <position position="69"/>
    </location>
</feature>
<evidence type="ECO:0000256" key="18">
    <source>
        <dbReference type="PIRSR" id="PIRSR000260-4"/>
    </source>
</evidence>
<evidence type="ECO:0000256" key="1">
    <source>
        <dbReference type="ARBA" id="ARBA00003945"/>
    </source>
</evidence>
<keyword evidence="20" id="KW-1185">Reference proteome</keyword>
<comment type="catalytic activity">
    <reaction evidence="14 15">
        <text>[thioredoxin]-disulfide + 2 reduced [2Fe-2S]-[ferredoxin] + 2 H(+) = [thioredoxin]-dithiol + 2 oxidized [2Fe-2S]-[ferredoxin]</text>
        <dbReference type="Rhea" id="RHEA:42336"/>
        <dbReference type="Rhea" id="RHEA-COMP:10000"/>
        <dbReference type="Rhea" id="RHEA-COMP:10001"/>
        <dbReference type="Rhea" id="RHEA-COMP:10698"/>
        <dbReference type="Rhea" id="RHEA-COMP:10700"/>
        <dbReference type="ChEBI" id="CHEBI:15378"/>
        <dbReference type="ChEBI" id="CHEBI:29950"/>
        <dbReference type="ChEBI" id="CHEBI:33737"/>
        <dbReference type="ChEBI" id="CHEBI:33738"/>
        <dbReference type="ChEBI" id="CHEBI:50058"/>
        <dbReference type="EC" id="1.8.7.2"/>
    </reaction>
</comment>
<feature type="binding site" evidence="17">
    <location>
        <position position="97"/>
    </location>
    <ligand>
        <name>[4Fe-4S] cluster</name>
        <dbReference type="ChEBI" id="CHEBI:49883"/>
    </ligand>
</feature>
<dbReference type="Proteomes" id="UP001295423">
    <property type="component" value="Unassembled WGS sequence"/>
</dbReference>
<feature type="binding site" evidence="17">
    <location>
        <position position="86"/>
    </location>
    <ligand>
        <name>[4Fe-4S] cluster</name>
        <dbReference type="ChEBI" id="CHEBI:49883"/>
    </ligand>
</feature>
<dbReference type="PANTHER" id="PTHR35113:SF1">
    <property type="entry name" value="FERREDOXIN-THIOREDOXIN REDUCTASE CATALYTIC CHAIN, CHLOROPLASTIC"/>
    <property type="match status" value="1"/>
</dbReference>
<comment type="caution">
    <text evidence="19">The sequence shown here is derived from an EMBL/GenBank/DDBJ whole genome shotgun (WGS) entry which is preliminary data.</text>
</comment>
<dbReference type="PIRSF" id="PIRSF000260">
    <property type="entry name" value="FTRc"/>
    <property type="match status" value="1"/>
</dbReference>
<keyword evidence="10 18" id="KW-1015">Disulfide bond</keyword>
<dbReference type="EC" id="1.8.7.2" evidence="3 15"/>
<gene>
    <name evidence="19" type="ORF">CYCCA115_LOCUS19634</name>
</gene>
<keyword evidence="9 15" id="KW-0411">Iron-sulfur</keyword>
<evidence type="ECO:0000256" key="9">
    <source>
        <dbReference type="ARBA" id="ARBA00023014"/>
    </source>
</evidence>
<dbReference type="GO" id="GO:0016730">
    <property type="term" value="F:oxidoreductase activity, acting on iron-sulfur proteins as donors"/>
    <property type="evidence" value="ECO:0007669"/>
    <property type="project" value="InterPro"/>
</dbReference>
<evidence type="ECO:0000256" key="15">
    <source>
        <dbReference type="PIRNR" id="PIRNR000260"/>
    </source>
</evidence>
<evidence type="ECO:0000256" key="13">
    <source>
        <dbReference type="ARBA" id="ARBA00030295"/>
    </source>
</evidence>
<name>A0AAD2G485_9STRA</name>
<dbReference type="GO" id="GO:0046872">
    <property type="term" value="F:metal ion binding"/>
    <property type="evidence" value="ECO:0007669"/>
    <property type="project" value="UniProtKB-KW"/>
</dbReference>
<keyword evidence="7 15" id="KW-0560">Oxidoreductase</keyword>
<dbReference type="Gene3D" id="3.90.460.10">
    <property type="entry name" value="Ferredoxin thioredoxin reductase catalytic beta subunit"/>
    <property type="match status" value="1"/>
</dbReference>
<evidence type="ECO:0000256" key="3">
    <source>
        <dbReference type="ARBA" id="ARBA00012358"/>
    </source>
</evidence>
<feature type="binding site" evidence="17">
    <location>
        <position position="88"/>
    </location>
    <ligand>
        <name>[4Fe-4S] cluster</name>
        <dbReference type="ChEBI" id="CHEBI:49883"/>
    </ligand>
</feature>
<dbReference type="Pfam" id="PF02943">
    <property type="entry name" value="FeThRed_B"/>
    <property type="match status" value="1"/>
</dbReference>
<evidence type="ECO:0000256" key="17">
    <source>
        <dbReference type="PIRSR" id="PIRSR000260-2"/>
    </source>
</evidence>
<comment type="subunit">
    <text evidence="12 15">Heterodimer of subunit A (variable subunit) and subunit B (catalytic subunit). Heterodimeric FTR forms a complex with ferredoxin and thioredoxin.</text>
</comment>
<feature type="binding site" evidence="17">
    <location>
        <position position="67"/>
    </location>
    <ligand>
        <name>[4Fe-4S] cluster</name>
        <dbReference type="ChEBI" id="CHEBI:49883"/>
    </ligand>
</feature>
<evidence type="ECO:0000256" key="6">
    <source>
        <dbReference type="ARBA" id="ARBA00022723"/>
    </source>
</evidence>
<comment type="function">
    <text evidence="1 15">Catalytic subunit of the ferredoxin-thioredoxin reductase (FTR), which catalyzes the two-electron reduction of thioredoxins by the electrons provided by reduced ferredoxin.</text>
</comment>
<evidence type="ECO:0000256" key="16">
    <source>
        <dbReference type="PIRSR" id="PIRSR000260-1"/>
    </source>
</evidence>
<evidence type="ECO:0000313" key="19">
    <source>
        <dbReference type="EMBL" id="CAJ1962332.1"/>
    </source>
</evidence>
<keyword evidence="6 15" id="KW-0479">Metal-binding</keyword>